<evidence type="ECO:0000313" key="5">
    <source>
        <dbReference type="Proteomes" id="UP000000559"/>
    </source>
</evidence>
<evidence type="ECO:0000256" key="2">
    <source>
        <dbReference type="SAM" id="Phobius"/>
    </source>
</evidence>
<dbReference type="GO" id="GO:0005737">
    <property type="term" value="C:cytoplasm"/>
    <property type="evidence" value="ECO:0000318"/>
    <property type="project" value="GO_Central"/>
</dbReference>
<dbReference type="PANTHER" id="PTHR37450:SF1">
    <property type="entry name" value="CIPC PROTEIN"/>
    <property type="match status" value="1"/>
</dbReference>
<evidence type="ECO:0000313" key="3">
    <source>
        <dbReference type="CGD" id="CAL0000185936"/>
    </source>
</evidence>
<dbReference type="InParanoid" id="A0A1D8PQE6"/>
<reference evidence="4 5" key="3">
    <citation type="journal article" date="2013" name="Genome Biol.">
        <title>Assembly of a phased diploid Candida albicans genome facilitates allele-specific measurements and provides a simple model for repeat and indel structure.</title>
        <authorList>
            <person name="Muzzey D."/>
            <person name="Schwartz K."/>
            <person name="Weissman J.S."/>
            <person name="Sherlock G."/>
        </authorList>
    </citation>
    <scope>NUCLEOTIDE SEQUENCE [LARGE SCALE GENOMIC DNA]</scope>
    <source>
        <strain evidence="5">SC5314 / ATCC MYA-2876</strain>
    </source>
</reference>
<dbReference type="EMBL" id="CP017628">
    <property type="protein sequence ID" value="AOW30359.1"/>
    <property type="molecule type" value="Genomic_DNA"/>
</dbReference>
<keyword evidence="2" id="KW-0472">Membrane</keyword>
<accession>A0A1D8PQE6</accession>
<keyword evidence="2" id="KW-1133">Transmembrane helix</keyword>
<dbReference type="OMA" id="AKWSHEL"/>
<dbReference type="Pfam" id="PF12585">
    <property type="entry name" value="DUF3759"/>
    <property type="match status" value="1"/>
</dbReference>
<evidence type="ECO:0008006" key="6">
    <source>
        <dbReference type="Google" id="ProtNLM"/>
    </source>
</evidence>
<dbReference type="eggNOG" id="ENOG502S76S">
    <property type="taxonomic scope" value="Eukaryota"/>
</dbReference>
<dbReference type="InterPro" id="IPR022234">
    <property type="entry name" value="DUF3759"/>
</dbReference>
<sequence length="151" mass="17392">MKTINNHENHPTPFLPSFLPSFLFSFPLPTLLTMFGIFEENYDSVYKGNHEAKFSHEAVAGAASFAAVKLFEDRQRREGKPVSHAFAKEALAAIAGGEVDKLFETKGLDYLDRERLRDQAINNAQRGYDDHYGQHEEWSPEHRPPFDYQRY</sequence>
<evidence type="ECO:0000313" key="4">
    <source>
        <dbReference type="EMBL" id="AOW30359.1"/>
    </source>
</evidence>
<dbReference type="RefSeq" id="XP_712400.2">
    <property type="nucleotide sequence ID" value="XM_707307.2"/>
</dbReference>
<proteinExistence type="predicted"/>
<dbReference type="AlphaFoldDB" id="A0A1D8PQE6"/>
<organism evidence="4 5">
    <name type="scientific">Candida albicans (strain SC5314 / ATCC MYA-2876)</name>
    <name type="common">Yeast</name>
    <dbReference type="NCBI Taxonomy" id="237561"/>
    <lineage>
        <taxon>Eukaryota</taxon>
        <taxon>Fungi</taxon>
        <taxon>Dikarya</taxon>
        <taxon>Ascomycota</taxon>
        <taxon>Saccharomycotina</taxon>
        <taxon>Pichiomycetes</taxon>
        <taxon>Debaryomycetaceae</taxon>
        <taxon>Candida/Lodderomyces clade</taxon>
        <taxon>Candida</taxon>
    </lineage>
</organism>
<name>A0A1D8PQE6_CANAL</name>
<dbReference type="Proteomes" id="UP000000559">
    <property type="component" value="Chromosome 6"/>
</dbReference>
<dbReference type="CGD" id="CAL0000185936">
    <property type="gene designation" value="orf19.2125"/>
</dbReference>
<dbReference type="VEuPathDB" id="FungiDB:C6_04420W_A"/>
<dbReference type="KEGG" id="cal:CAALFM_C604420WA"/>
<keyword evidence="5" id="KW-1185">Reference proteome</keyword>
<gene>
    <name evidence="4" type="ordered locus">CAALFM_C604420WA</name>
    <name evidence="3" type="ordered locus">orf19.2125</name>
</gene>
<dbReference type="STRING" id="237561.A0A1D8PQE6"/>
<protein>
    <recommendedName>
        <fullName evidence="6">CipC-like antibiotic response protein</fullName>
    </recommendedName>
</protein>
<keyword evidence="2" id="KW-0812">Transmembrane</keyword>
<reference evidence="4 5" key="1">
    <citation type="journal article" date="2004" name="Proc. Natl. Acad. Sci. U.S.A.">
        <title>The diploid genome sequence of Candida albicans.</title>
        <authorList>
            <person name="Jones T."/>
            <person name="Federspiel N.A."/>
            <person name="Chibana H."/>
            <person name="Dungan J."/>
            <person name="Kalman S."/>
            <person name="Magee B.B."/>
            <person name="Newport G."/>
            <person name="Thorstenson Y.R."/>
            <person name="Agabian N."/>
            <person name="Magee P.T."/>
            <person name="Davis R.W."/>
            <person name="Scherer S."/>
        </authorList>
    </citation>
    <scope>NUCLEOTIDE SEQUENCE [LARGE SCALE GENOMIC DNA]</scope>
    <source>
        <strain evidence="5">SC5314 / ATCC MYA-2876</strain>
    </source>
</reference>
<evidence type="ECO:0000256" key="1">
    <source>
        <dbReference type="SAM" id="MobiDB-lite"/>
    </source>
</evidence>
<dbReference type="SMR" id="A0A1D8PQE6"/>
<dbReference type="PANTHER" id="PTHR37450">
    <property type="entry name" value="CIPC PROTEIN"/>
    <property type="match status" value="1"/>
</dbReference>
<feature type="transmembrane region" description="Helical" evidence="2">
    <location>
        <begin position="18"/>
        <end position="38"/>
    </location>
</feature>
<reference evidence="4 5" key="2">
    <citation type="journal article" date="2007" name="Genome Biol.">
        <title>Assembly of the Candida albicans genome into sixteen supercontigs aligned on the eight chromosomes.</title>
        <authorList>
            <person name="van het Hoog M."/>
            <person name="Rast T.J."/>
            <person name="Martchenko M."/>
            <person name="Grindle S."/>
            <person name="Dignard D."/>
            <person name="Hogues H."/>
            <person name="Cuomo C."/>
            <person name="Berriman M."/>
            <person name="Scherer S."/>
            <person name="Magee B.B."/>
            <person name="Whiteway M."/>
            <person name="Chibana H."/>
            <person name="Nantel A."/>
            <person name="Magee P.T."/>
        </authorList>
    </citation>
    <scope>GENOME REANNOTATION</scope>
    <source>
        <strain evidence="5">SC5314 / ATCC MYA-2876</strain>
    </source>
</reference>
<feature type="region of interest" description="Disordered" evidence="1">
    <location>
        <begin position="131"/>
        <end position="151"/>
    </location>
</feature>
<dbReference type="GeneID" id="3645951"/>
<dbReference type="OrthoDB" id="9895617at2759"/>